<feature type="compositionally biased region" description="Basic and acidic residues" evidence="1">
    <location>
        <begin position="11"/>
        <end position="21"/>
    </location>
</feature>
<dbReference type="Proteomes" id="UP000478183">
    <property type="component" value="Unassembled WGS sequence"/>
</dbReference>
<dbReference type="SUPFAM" id="SSF47598">
    <property type="entry name" value="Ribbon-helix-helix"/>
    <property type="match status" value="1"/>
</dbReference>
<evidence type="ECO:0000256" key="1">
    <source>
        <dbReference type="SAM" id="MobiDB-lite"/>
    </source>
</evidence>
<dbReference type="AlphaFoldDB" id="A0A6L6JCG5"/>
<dbReference type="GO" id="GO:0006355">
    <property type="term" value="P:regulation of DNA-templated transcription"/>
    <property type="evidence" value="ECO:0007669"/>
    <property type="project" value="InterPro"/>
</dbReference>
<sequence length="62" mass="6929">MPKAKKSGAGEAKESKTNTSLRLERKTLKALKVRAIEEDTSVQKIIEKLIEGYLKKAAKRES</sequence>
<dbReference type="InterPro" id="IPR010985">
    <property type="entry name" value="Ribbon_hlx_hlx"/>
</dbReference>
<organism evidence="2 3">
    <name type="scientific">Paracoccus aestuariivivens</name>
    <dbReference type="NCBI Taxonomy" id="1820333"/>
    <lineage>
        <taxon>Bacteria</taxon>
        <taxon>Pseudomonadati</taxon>
        <taxon>Pseudomonadota</taxon>
        <taxon>Alphaproteobacteria</taxon>
        <taxon>Rhodobacterales</taxon>
        <taxon>Paracoccaceae</taxon>
        <taxon>Paracoccus</taxon>
    </lineage>
</organism>
<protein>
    <submittedName>
        <fullName evidence="2">Ribbon-helix-helix protein, CopG family</fullName>
    </submittedName>
</protein>
<keyword evidence="3" id="KW-1185">Reference proteome</keyword>
<dbReference type="RefSeq" id="WP_155095243.1">
    <property type="nucleotide sequence ID" value="NZ_WMIE01000004.1"/>
</dbReference>
<dbReference type="EMBL" id="WMIE01000004">
    <property type="protein sequence ID" value="MTH77874.1"/>
    <property type="molecule type" value="Genomic_DNA"/>
</dbReference>
<accession>A0A6L6JCG5</accession>
<reference evidence="2 3" key="1">
    <citation type="submission" date="2019-11" db="EMBL/GenBank/DDBJ databases">
        <authorList>
            <person name="Dong K."/>
        </authorList>
    </citation>
    <scope>NUCLEOTIDE SEQUENCE [LARGE SCALE GENOMIC DNA]</scope>
    <source>
        <strain evidence="2 3">NBRC 111993</strain>
    </source>
</reference>
<dbReference type="InterPro" id="IPR013321">
    <property type="entry name" value="Arc_rbn_hlx_hlx"/>
</dbReference>
<evidence type="ECO:0000313" key="2">
    <source>
        <dbReference type="EMBL" id="MTH77874.1"/>
    </source>
</evidence>
<proteinExistence type="predicted"/>
<comment type="caution">
    <text evidence="2">The sequence shown here is derived from an EMBL/GenBank/DDBJ whole genome shotgun (WGS) entry which is preliminary data.</text>
</comment>
<feature type="region of interest" description="Disordered" evidence="1">
    <location>
        <begin position="1"/>
        <end position="21"/>
    </location>
</feature>
<gene>
    <name evidence="2" type="ORF">GL286_09065</name>
</gene>
<name>A0A6L6JCG5_9RHOB</name>
<evidence type="ECO:0000313" key="3">
    <source>
        <dbReference type="Proteomes" id="UP000478183"/>
    </source>
</evidence>
<dbReference type="OrthoDB" id="7777417at2"/>
<dbReference type="Gene3D" id="1.10.1220.10">
    <property type="entry name" value="Met repressor-like"/>
    <property type="match status" value="1"/>
</dbReference>